<evidence type="ECO:0000256" key="2">
    <source>
        <dbReference type="ARBA" id="ARBA00022840"/>
    </source>
</evidence>
<comment type="caution">
    <text evidence="7">The sequence shown here is derived from an EMBL/GenBank/DDBJ whole genome shotgun (WGS) entry which is preliminary data.</text>
</comment>
<evidence type="ECO:0000256" key="3">
    <source>
        <dbReference type="ARBA" id="ARBA00038088"/>
    </source>
</evidence>
<keyword evidence="1" id="KW-0547">Nucleotide-binding</keyword>
<dbReference type="InterPro" id="IPR027417">
    <property type="entry name" value="P-loop_NTPase"/>
</dbReference>
<accession>A0ABT3GH93</accession>
<dbReference type="EMBL" id="JAPDDT010000003">
    <property type="protein sequence ID" value="MCW1922638.1"/>
    <property type="molecule type" value="Genomic_DNA"/>
</dbReference>
<protein>
    <recommendedName>
        <fullName evidence="4">Uncharacterized AAA domain-containing protein ycf46</fullName>
    </recommendedName>
</protein>
<dbReference type="RefSeq" id="WP_264486747.1">
    <property type="nucleotide sequence ID" value="NZ_JAPDDT010000003.1"/>
</dbReference>
<feature type="region of interest" description="Disordered" evidence="5">
    <location>
        <begin position="485"/>
        <end position="508"/>
    </location>
</feature>
<evidence type="ECO:0000259" key="6">
    <source>
        <dbReference type="SMART" id="SM00382"/>
    </source>
</evidence>
<keyword evidence="2" id="KW-0067">ATP-binding</keyword>
<gene>
    <name evidence="7" type="ORF">OKA05_08735</name>
</gene>
<dbReference type="InterPro" id="IPR003593">
    <property type="entry name" value="AAA+_ATPase"/>
</dbReference>
<dbReference type="Pfam" id="PF00004">
    <property type="entry name" value="AAA"/>
    <property type="match status" value="1"/>
</dbReference>
<evidence type="ECO:0000313" key="8">
    <source>
        <dbReference type="Proteomes" id="UP001320876"/>
    </source>
</evidence>
<dbReference type="CDD" id="cd19507">
    <property type="entry name" value="RecA-like_Ycf46-like"/>
    <property type="match status" value="1"/>
</dbReference>
<evidence type="ECO:0000256" key="4">
    <source>
        <dbReference type="ARBA" id="ARBA00040480"/>
    </source>
</evidence>
<dbReference type="InterPro" id="IPR003959">
    <property type="entry name" value="ATPase_AAA_core"/>
</dbReference>
<reference evidence="7 8" key="1">
    <citation type="submission" date="2022-10" db="EMBL/GenBank/DDBJ databases">
        <title>Luteolibacter arcticus strain CCTCC AB 2014275, whole genome shotgun sequencing project.</title>
        <authorList>
            <person name="Zhao G."/>
            <person name="Shen L."/>
        </authorList>
    </citation>
    <scope>NUCLEOTIDE SEQUENCE [LARGE SCALE GENOMIC DNA]</scope>
    <source>
        <strain evidence="7 8">CCTCC AB 2014275</strain>
    </source>
</reference>
<dbReference type="SUPFAM" id="SSF52540">
    <property type="entry name" value="P-loop containing nucleoside triphosphate hydrolases"/>
    <property type="match status" value="1"/>
</dbReference>
<dbReference type="Proteomes" id="UP001320876">
    <property type="component" value="Unassembled WGS sequence"/>
</dbReference>
<organism evidence="7 8">
    <name type="scientific">Luteolibacter arcticus</name>
    <dbReference type="NCBI Taxonomy" id="1581411"/>
    <lineage>
        <taxon>Bacteria</taxon>
        <taxon>Pseudomonadati</taxon>
        <taxon>Verrucomicrobiota</taxon>
        <taxon>Verrucomicrobiia</taxon>
        <taxon>Verrucomicrobiales</taxon>
        <taxon>Verrucomicrobiaceae</taxon>
        <taxon>Luteolibacter</taxon>
    </lineage>
</organism>
<name>A0ABT3GH93_9BACT</name>
<evidence type="ECO:0000313" key="7">
    <source>
        <dbReference type="EMBL" id="MCW1922638.1"/>
    </source>
</evidence>
<dbReference type="PANTHER" id="PTHR42960:SF1">
    <property type="entry name" value="YCF46 PROTEIN"/>
    <property type="match status" value="1"/>
</dbReference>
<dbReference type="InterPro" id="IPR052381">
    <property type="entry name" value="AAA_domain_protein"/>
</dbReference>
<dbReference type="Gene3D" id="3.40.50.300">
    <property type="entry name" value="P-loop containing nucleotide triphosphate hydrolases"/>
    <property type="match status" value="1"/>
</dbReference>
<dbReference type="Gene3D" id="1.10.8.60">
    <property type="match status" value="1"/>
</dbReference>
<evidence type="ECO:0000256" key="5">
    <source>
        <dbReference type="SAM" id="MobiDB-lite"/>
    </source>
</evidence>
<dbReference type="PANTHER" id="PTHR42960">
    <property type="entry name" value="YCF46 PROTEIN"/>
    <property type="match status" value="1"/>
</dbReference>
<sequence>MNLITYLRAGYPGLVLVTPEEARAEAELAAACAELNRQLHAWSSTDGLVDVQSGRATPCPDPLEALMHVEMLFRQEGQRYVVMLRDLQMHLDQNDPMLVRRLKDLLRLAKGAGHALVPTGCRFKLPPELEHELAVIDLDLPDITKLGDVLDGILRSADRSTVEEGIREDVLHSALGLTTVEAENAFALSLIESGQVDPSLVAREKARALKRGGLVEVIEARPNLDDIGGLDELKRWLSQRRPAFGASARDYGLPVPKGLLIVGIPGTGKSLTAKATASVLQLPLLRLDMGRVFGGIVGQSEANLRSVIRTAEAIAPCVLWIDEIEKGFGGSSGSGSSDGGTSSRVFGSFLSWMQEKEKPVFVVATANDVSQLPPEFLRKGRFDEMFFVDLPDTEERRAIWEIVIARHRRDPMSQNLADLAEASDGFTGAEIEGSYREALHEAFAENREPTAADICSAIAATTPVSKLMEERIEALRRWSKGRAREAGVSLTKPAPTTARPSRRVQSLN</sequence>
<dbReference type="SMART" id="SM00382">
    <property type="entry name" value="AAA"/>
    <property type="match status" value="1"/>
</dbReference>
<proteinExistence type="inferred from homology"/>
<keyword evidence="8" id="KW-1185">Reference proteome</keyword>
<evidence type="ECO:0000256" key="1">
    <source>
        <dbReference type="ARBA" id="ARBA00022741"/>
    </source>
</evidence>
<comment type="similarity">
    <text evidence="3">Belongs to the AAA ATPase family. Highly divergent.</text>
</comment>
<feature type="domain" description="AAA+ ATPase" evidence="6">
    <location>
        <begin position="255"/>
        <end position="392"/>
    </location>
</feature>